<protein>
    <submittedName>
        <fullName evidence="3">Uncharacterized protein</fullName>
    </submittedName>
</protein>
<name>A0AAV5EVS5_ELECO</name>
<reference evidence="3" key="1">
    <citation type="journal article" date="2018" name="DNA Res.">
        <title>Multiple hybrid de novo genome assembly of finger millet, an orphan allotetraploid crop.</title>
        <authorList>
            <person name="Hatakeyama M."/>
            <person name="Aluri S."/>
            <person name="Balachadran M.T."/>
            <person name="Sivarajan S.R."/>
            <person name="Patrignani A."/>
            <person name="Gruter S."/>
            <person name="Poveda L."/>
            <person name="Shimizu-Inatsugi R."/>
            <person name="Baeten J."/>
            <person name="Francoijs K.J."/>
            <person name="Nataraja K.N."/>
            <person name="Reddy Y.A.N."/>
            <person name="Phadnis S."/>
            <person name="Ravikumar R.L."/>
            <person name="Schlapbach R."/>
            <person name="Sreeman S.M."/>
            <person name="Shimizu K.K."/>
        </authorList>
    </citation>
    <scope>NUCLEOTIDE SEQUENCE</scope>
</reference>
<dbReference type="Gene3D" id="1.20.1250.20">
    <property type="entry name" value="MFS general substrate transporter like domains"/>
    <property type="match status" value="1"/>
</dbReference>
<dbReference type="AlphaFoldDB" id="A0AAV5EVS5"/>
<dbReference type="Proteomes" id="UP001054889">
    <property type="component" value="Unassembled WGS sequence"/>
</dbReference>
<evidence type="ECO:0000256" key="2">
    <source>
        <dbReference type="SAM" id="Phobius"/>
    </source>
</evidence>
<feature type="compositionally biased region" description="Basic and acidic residues" evidence="1">
    <location>
        <begin position="13"/>
        <end position="37"/>
    </location>
</feature>
<evidence type="ECO:0000313" key="4">
    <source>
        <dbReference type="Proteomes" id="UP001054889"/>
    </source>
</evidence>
<accession>A0AAV5EVS5</accession>
<evidence type="ECO:0000256" key="1">
    <source>
        <dbReference type="SAM" id="MobiDB-lite"/>
    </source>
</evidence>
<dbReference type="EMBL" id="BQKI01000079">
    <property type="protein sequence ID" value="GJN27509.1"/>
    <property type="molecule type" value="Genomic_DNA"/>
</dbReference>
<feature type="transmembrane region" description="Helical" evidence="2">
    <location>
        <begin position="54"/>
        <end position="72"/>
    </location>
</feature>
<evidence type="ECO:0000313" key="3">
    <source>
        <dbReference type="EMBL" id="GJN27509.1"/>
    </source>
</evidence>
<keyword evidence="2" id="KW-0812">Transmembrane</keyword>
<gene>
    <name evidence="3" type="primary">gb15539</name>
    <name evidence="3" type="ORF">PR202_gb15539</name>
</gene>
<keyword evidence="2" id="KW-0472">Membrane</keyword>
<organism evidence="3 4">
    <name type="scientific">Eleusine coracana subsp. coracana</name>
    <dbReference type="NCBI Taxonomy" id="191504"/>
    <lineage>
        <taxon>Eukaryota</taxon>
        <taxon>Viridiplantae</taxon>
        <taxon>Streptophyta</taxon>
        <taxon>Embryophyta</taxon>
        <taxon>Tracheophyta</taxon>
        <taxon>Spermatophyta</taxon>
        <taxon>Magnoliopsida</taxon>
        <taxon>Liliopsida</taxon>
        <taxon>Poales</taxon>
        <taxon>Poaceae</taxon>
        <taxon>PACMAD clade</taxon>
        <taxon>Chloridoideae</taxon>
        <taxon>Cynodonteae</taxon>
        <taxon>Eleusininae</taxon>
        <taxon>Eleusine</taxon>
    </lineage>
</organism>
<proteinExistence type="predicted"/>
<comment type="caution">
    <text evidence="3">The sequence shown here is derived from an EMBL/GenBank/DDBJ whole genome shotgun (WGS) entry which is preliminary data.</text>
</comment>
<sequence>MPGEHGVQRHRHELGDVPGDRPPRQQRGERVQCDDVDGHDLPDPVLGAFLADTFWGNYNTIVVSLFVYVLVIRKIP</sequence>
<reference evidence="3" key="2">
    <citation type="submission" date="2021-12" db="EMBL/GenBank/DDBJ databases">
        <title>Resequencing data analysis of finger millet.</title>
        <authorList>
            <person name="Hatakeyama M."/>
            <person name="Aluri S."/>
            <person name="Balachadran M.T."/>
            <person name="Sivarajan S.R."/>
            <person name="Poveda L."/>
            <person name="Shimizu-Inatsugi R."/>
            <person name="Schlapbach R."/>
            <person name="Sreeman S.M."/>
            <person name="Shimizu K.K."/>
        </authorList>
    </citation>
    <scope>NUCLEOTIDE SEQUENCE</scope>
</reference>
<dbReference type="InterPro" id="IPR036259">
    <property type="entry name" value="MFS_trans_sf"/>
</dbReference>
<keyword evidence="2" id="KW-1133">Transmembrane helix</keyword>
<feature type="region of interest" description="Disordered" evidence="1">
    <location>
        <begin position="1"/>
        <end position="37"/>
    </location>
</feature>
<keyword evidence="4" id="KW-1185">Reference proteome</keyword>